<feature type="compositionally biased region" description="Low complexity" evidence="3">
    <location>
        <begin position="65"/>
        <end position="74"/>
    </location>
</feature>
<dbReference type="AlphaFoldDB" id="A0AA88ND99"/>
<organism evidence="4 5">
    <name type="scientific">Channa striata</name>
    <name type="common">Snakehead murrel</name>
    <name type="synonym">Ophicephalus striatus</name>
    <dbReference type="NCBI Taxonomy" id="64152"/>
    <lineage>
        <taxon>Eukaryota</taxon>
        <taxon>Metazoa</taxon>
        <taxon>Chordata</taxon>
        <taxon>Craniata</taxon>
        <taxon>Vertebrata</taxon>
        <taxon>Euteleostomi</taxon>
        <taxon>Actinopterygii</taxon>
        <taxon>Neopterygii</taxon>
        <taxon>Teleostei</taxon>
        <taxon>Neoteleostei</taxon>
        <taxon>Acanthomorphata</taxon>
        <taxon>Anabantaria</taxon>
        <taxon>Anabantiformes</taxon>
        <taxon>Channoidei</taxon>
        <taxon>Channidae</taxon>
        <taxon>Channa</taxon>
    </lineage>
</organism>
<dbReference type="EMBL" id="JAUPFM010000003">
    <property type="protein sequence ID" value="KAK2857098.1"/>
    <property type="molecule type" value="Genomic_DNA"/>
</dbReference>
<proteinExistence type="predicted"/>
<keyword evidence="5" id="KW-1185">Reference proteome</keyword>
<evidence type="ECO:0000256" key="1">
    <source>
        <dbReference type="ARBA" id="ARBA00022614"/>
    </source>
</evidence>
<gene>
    <name evidence="4" type="ORF">Q5P01_005833</name>
</gene>
<dbReference type="SMART" id="SM00368">
    <property type="entry name" value="LRR_RI"/>
    <property type="match status" value="2"/>
</dbReference>
<name>A0AA88ND99_CHASR</name>
<keyword evidence="1" id="KW-0433">Leucine-rich repeat</keyword>
<dbReference type="Gene3D" id="3.80.10.10">
    <property type="entry name" value="Ribonuclease Inhibitor"/>
    <property type="match status" value="1"/>
</dbReference>
<comment type="caution">
    <text evidence="4">The sequence shown here is derived from an EMBL/GenBank/DDBJ whole genome shotgun (WGS) entry which is preliminary data.</text>
</comment>
<evidence type="ECO:0000256" key="2">
    <source>
        <dbReference type="ARBA" id="ARBA00022737"/>
    </source>
</evidence>
<evidence type="ECO:0000313" key="5">
    <source>
        <dbReference type="Proteomes" id="UP001187415"/>
    </source>
</evidence>
<dbReference type="InterPro" id="IPR032675">
    <property type="entry name" value="LRR_dom_sf"/>
</dbReference>
<keyword evidence="2" id="KW-0677">Repeat</keyword>
<evidence type="ECO:0000313" key="4">
    <source>
        <dbReference type="EMBL" id="KAK2857098.1"/>
    </source>
</evidence>
<accession>A0AA88ND99</accession>
<feature type="region of interest" description="Disordered" evidence="3">
    <location>
        <begin position="60"/>
        <end position="99"/>
    </location>
</feature>
<dbReference type="PANTHER" id="PTHR24106">
    <property type="entry name" value="NACHT, LRR AND CARD DOMAINS-CONTAINING"/>
    <property type="match status" value="1"/>
</dbReference>
<reference evidence="4" key="1">
    <citation type="submission" date="2023-07" db="EMBL/GenBank/DDBJ databases">
        <title>Chromosome-level Genome Assembly of Striped Snakehead (Channa striata).</title>
        <authorList>
            <person name="Liu H."/>
        </authorList>
    </citation>
    <scope>NUCLEOTIDE SEQUENCE</scope>
    <source>
        <strain evidence="4">Gz</strain>
        <tissue evidence="4">Muscle</tissue>
    </source>
</reference>
<sequence length="330" mass="36882">MHTSKHVGRGDRQLTVHDEGVQHHYYNKGVRITWIHLRGVRRESVPPTCLCLGKTAAGPKLRARSSSSSSSSSSSRKDQPLLIQGEKPDSPGPSCVSMNQSIESPLAFRRQSFDSQQQESQEGYKAQSDFKHHRDMDSIFMLLEENIISFVRSELNRMQRVLNAECSDDGLMKTEDKDMRDTREAFLKITLYFLRSTKQEDLAKSLQSQSPAMCQRKFKSSLKQKFQCLFEGAGVKLLCAGLRSPNCKLETFRLSGCSITEEGCGSLASALSSNPSRLTELDVEYNHPGESGVKLLSAALQNPQRSLDALRVDCGCSQWLNLVWESTPVS</sequence>
<dbReference type="SUPFAM" id="SSF52047">
    <property type="entry name" value="RNI-like"/>
    <property type="match status" value="1"/>
</dbReference>
<protein>
    <submittedName>
        <fullName evidence="4">Uncharacterized protein</fullName>
    </submittedName>
</protein>
<evidence type="ECO:0000256" key="3">
    <source>
        <dbReference type="SAM" id="MobiDB-lite"/>
    </source>
</evidence>
<dbReference type="InterPro" id="IPR051261">
    <property type="entry name" value="NLR"/>
</dbReference>
<dbReference type="Proteomes" id="UP001187415">
    <property type="component" value="Unassembled WGS sequence"/>
</dbReference>